<evidence type="ECO:0000256" key="10">
    <source>
        <dbReference type="ARBA" id="ARBA00022946"/>
    </source>
</evidence>
<organism evidence="17">
    <name type="scientific">Odontella aurita</name>
    <dbReference type="NCBI Taxonomy" id="265563"/>
    <lineage>
        <taxon>Eukaryota</taxon>
        <taxon>Sar</taxon>
        <taxon>Stramenopiles</taxon>
        <taxon>Ochrophyta</taxon>
        <taxon>Bacillariophyta</taxon>
        <taxon>Mediophyceae</taxon>
        <taxon>Biddulphiophycidae</taxon>
        <taxon>Eupodiscales</taxon>
        <taxon>Odontellaceae</taxon>
        <taxon>Odontella</taxon>
    </lineage>
</organism>
<evidence type="ECO:0000256" key="12">
    <source>
        <dbReference type="ARBA" id="ARBA00023049"/>
    </source>
</evidence>
<comment type="similarity">
    <text evidence="14">Belongs to the AAA ATPase family.</text>
</comment>
<reference evidence="17" key="1">
    <citation type="submission" date="2021-01" db="EMBL/GenBank/DDBJ databases">
        <authorList>
            <person name="Corre E."/>
            <person name="Pelletier E."/>
            <person name="Niang G."/>
            <person name="Scheremetjew M."/>
            <person name="Finn R."/>
            <person name="Kale V."/>
            <person name="Holt S."/>
            <person name="Cochrane G."/>
            <person name="Meng A."/>
            <person name="Brown T."/>
            <person name="Cohen L."/>
        </authorList>
    </citation>
    <scope>NUCLEOTIDE SEQUENCE</scope>
    <source>
        <strain evidence="17">Isolate 1302-5</strain>
    </source>
</reference>
<proteinExistence type="inferred from homology"/>
<dbReference type="GO" id="GO:0004176">
    <property type="term" value="F:ATP-dependent peptidase activity"/>
    <property type="evidence" value="ECO:0007669"/>
    <property type="project" value="TreeGrafter"/>
</dbReference>
<evidence type="ECO:0000256" key="8">
    <source>
        <dbReference type="ARBA" id="ARBA00022833"/>
    </source>
</evidence>
<feature type="domain" description="AAA+ ATPase" evidence="16">
    <location>
        <begin position="357"/>
        <end position="500"/>
    </location>
</feature>
<dbReference type="GO" id="GO:0005524">
    <property type="term" value="F:ATP binding"/>
    <property type="evidence" value="ECO:0007669"/>
    <property type="project" value="UniProtKB-KW"/>
</dbReference>
<dbReference type="InterPro" id="IPR003593">
    <property type="entry name" value="AAA+_ATPase"/>
</dbReference>
<evidence type="ECO:0000256" key="5">
    <source>
        <dbReference type="ARBA" id="ARBA00022723"/>
    </source>
</evidence>
<protein>
    <recommendedName>
        <fullName evidence="16">AAA+ ATPase domain-containing protein</fullName>
    </recommendedName>
</protein>
<dbReference type="PANTHER" id="PTHR23076">
    <property type="entry name" value="METALLOPROTEASE M41 FTSH"/>
    <property type="match status" value="1"/>
</dbReference>
<evidence type="ECO:0000259" key="16">
    <source>
        <dbReference type="SMART" id="SM00382"/>
    </source>
</evidence>
<keyword evidence="9 14" id="KW-0067">ATP-binding</keyword>
<keyword evidence="11" id="KW-1133">Transmembrane helix</keyword>
<feature type="chain" id="PRO_5030894360" description="AAA+ ATPase domain-containing protein" evidence="15">
    <location>
        <begin position="26"/>
        <end position="620"/>
    </location>
</feature>
<dbReference type="AlphaFoldDB" id="A0A7S4JMX6"/>
<dbReference type="Pfam" id="PF17862">
    <property type="entry name" value="AAA_lid_3"/>
    <property type="match status" value="1"/>
</dbReference>
<dbReference type="GO" id="GO:0016020">
    <property type="term" value="C:membrane"/>
    <property type="evidence" value="ECO:0007669"/>
    <property type="project" value="UniProtKB-SubCell"/>
</dbReference>
<dbReference type="GO" id="GO:0046872">
    <property type="term" value="F:metal ion binding"/>
    <property type="evidence" value="ECO:0007669"/>
    <property type="project" value="UniProtKB-KW"/>
</dbReference>
<dbReference type="PROSITE" id="PS00674">
    <property type="entry name" value="AAA"/>
    <property type="match status" value="1"/>
</dbReference>
<evidence type="ECO:0000256" key="4">
    <source>
        <dbReference type="ARBA" id="ARBA00022692"/>
    </source>
</evidence>
<dbReference type="PANTHER" id="PTHR23076:SF97">
    <property type="entry name" value="ATP-DEPENDENT ZINC METALLOPROTEASE YME1L1"/>
    <property type="match status" value="1"/>
</dbReference>
<evidence type="ECO:0000256" key="15">
    <source>
        <dbReference type="SAM" id="SignalP"/>
    </source>
</evidence>
<comment type="cofactor">
    <cofactor evidence="1">
        <name>Zn(2+)</name>
        <dbReference type="ChEBI" id="CHEBI:29105"/>
    </cofactor>
</comment>
<dbReference type="InterPro" id="IPR041569">
    <property type="entry name" value="AAA_lid_3"/>
</dbReference>
<dbReference type="Gene3D" id="1.10.8.60">
    <property type="match status" value="1"/>
</dbReference>
<keyword evidence="15" id="KW-0732">Signal</keyword>
<dbReference type="Pfam" id="PF00004">
    <property type="entry name" value="AAA"/>
    <property type="match status" value="1"/>
</dbReference>
<keyword evidence="13" id="KW-0472">Membrane</keyword>
<keyword evidence="7" id="KW-0378">Hydrolase</keyword>
<sequence>MAVSTTSALLVLVSLVTWHSHLAAAFSCSSLQRSIRVRNVGISIGTPVTNTRSAASLERYNGVMQPQPIDTQGSRQHSYRDQVLFSSAEGGQDPQKRKWRPPNPVVALQKAILRLAAAQAGFRAWFIALSRRAKLIVSLQLVMLGIVLGGLSRSLYMKSTGQLAMEKPMEVPYSTFMDLCEKNGKGHTPGENPAIMVENMVIGRERIGFRVTQDEEGHEKALKDKPLVQRNDVSVRPVKTRQAYAMKVSASPDLVDFLRDNQIPFKAASTKGSNAAATLARSAIFCIYLLFMLRMYRSMTGGGSGNDAPGKLASAQDEGPLVKFEDIEGIDSAKFEVMELVDTLRNPMKYAMLGARAPTGLLLEGPPGTGKTMLARATAATAGVPLLYCAGSDFVEMFVGRGAARVRKTFARAAKMAPCIVFVDELDALGKSRGMGGLGASIRSNDEAEQTLNQLLACMDSLDSSQRVCVLGATNRREVLDPALIRPGRFDRIVKVELPNTAGRERILRVHAKKLPGFTEGSGVDPKRPGSLGKGTSVDLSAVASVTVGLSGAELEFIVNEAAIRAVRRVSSKLREGADVSNVVPRVEAADFEDSVRNFYETRKNTNGGMGDLLSNVLRK</sequence>
<keyword evidence="5" id="KW-0479">Metal-binding</keyword>
<keyword evidence="3" id="KW-0645">Protease</keyword>
<dbReference type="InterPro" id="IPR003959">
    <property type="entry name" value="ATPase_AAA_core"/>
</dbReference>
<evidence type="ECO:0000313" key="17">
    <source>
        <dbReference type="EMBL" id="CAE2268615.1"/>
    </source>
</evidence>
<gene>
    <name evidence="17" type="ORF">OAUR00152_LOCUS30546</name>
</gene>
<evidence type="ECO:0000256" key="14">
    <source>
        <dbReference type="RuleBase" id="RU003651"/>
    </source>
</evidence>
<dbReference type="SMART" id="SM00382">
    <property type="entry name" value="AAA"/>
    <property type="match status" value="1"/>
</dbReference>
<evidence type="ECO:0000256" key="3">
    <source>
        <dbReference type="ARBA" id="ARBA00022670"/>
    </source>
</evidence>
<dbReference type="SUPFAM" id="SSF52540">
    <property type="entry name" value="P-loop containing nucleoside triphosphate hydrolases"/>
    <property type="match status" value="1"/>
</dbReference>
<evidence type="ECO:0000256" key="6">
    <source>
        <dbReference type="ARBA" id="ARBA00022741"/>
    </source>
</evidence>
<dbReference type="GO" id="GO:0016887">
    <property type="term" value="F:ATP hydrolysis activity"/>
    <property type="evidence" value="ECO:0007669"/>
    <property type="project" value="InterPro"/>
</dbReference>
<keyword evidence="4" id="KW-0812">Transmembrane</keyword>
<dbReference type="GO" id="GO:0008237">
    <property type="term" value="F:metallopeptidase activity"/>
    <property type="evidence" value="ECO:0007669"/>
    <property type="project" value="UniProtKB-KW"/>
</dbReference>
<feature type="signal peptide" evidence="15">
    <location>
        <begin position="1"/>
        <end position="25"/>
    </location>
</feature>
<evidence type="ECO:0000256" key="1">
    <source>
        <dbReference type="ARBA" id="ARBA00001947"/>
    </source>
</evidence>
<dbReference type="FunFam" id="3.40.50.300:FF:000277">
    <property type="entry name" value="ATP-dependent zinc metalloprotease FtsH"/>
    <property type="match status" value="1"/>
</dbReference>
<accession>A0A7S4JMX6</accession>
<evidence type="ECO:0000256" key="7">
    <source>
        <dbReference type="ARBA" id="ARBA00022801"/>
    </source>
</evidence>
<name>A0A7S4JMX6_9STRA</name>
<keyword evidence="6 14" id="KW-0547">Nucleotide-binding</keyword>
<keyword evidence="8" id="KW-0862">Zinc</keyword>
<evidence type="ECO:0000256" key="13">
    <source>
        <dbReference type="ARBA" id="ARBA00023136"/>
    </source>
</evidence>
<dbReference type="InterPro" id="IPR027417">
    <property type="entry name" value="P-loop_NTPase"/>
</dbReference>
<keyword evidence="10" id="KW-0809">Transit peptide</keyword>
<evidence type="ECO:0000256" key="11">
    <source>
        <dbReference type="ARBA" id="ARBA00022989"/>
    </source>
</evidence>
<keyword evidence="12" id="KW-0482">Metalloprotease</keyword>
<comment type="subcellular location">
    <subcellularLocation>
        <location evidence="2">Membrane</location>
        <topology evidence="2">Multi-pass membrane protein</topology>
    </subcellularLocation>
</comment>
<evidence type="ECO:0000256" key="2">
    <source>
        <dbReference type="ARBA" id="ARBA00004141"/>
    </source>
</evidence>
<dbReference type="EMBL" id="HBKQ01044352">
    <property type="protein sequence ID" value="CAE2268615.1"/>
    <property type="molecule type" value="Transcribed_RNA"/>
</dbReference>
<dbReference type="InterPro" id="IPR003960">
    <property type="entry name" value="ATPase_AAA_CS"/>
</dbReference>
<evidence type="ECO:0000256" key="9">
    <source>
        <dbReference type="ARBA" id="ARBA00022840"/>
    </source>
</evidence>
<dbReference type="Gene3D" id="3.40.50.300">
    <property type="entry name" value="P-loop containing nucleotide triphosphate hydrolases"/>
    <property type="match status" value="1"/>
</dbReference>
<dbReference type="GO" id="GO:0006508">
    <property type="term" value="P:proteolysis"/>
    <property type="evidence" value="ECO:0007669"/>
    <property type="project" value="UniProtKB-KW"/>
</dbReference>